<evidence type="ECO:0000256" key="9">
    <source>
        <dbReference type="ARBA" id="ARBA00023295"/>
    </source>
</evidence>
<dbReference type="GO" id="GO:0004650">
    <property type="term" value="F:polygalacturonase activity"/>
    <property type="evidence" value="ECO:0007669"/>
    <property type="project" value="InterPro"/>
</dbReference>
<evidence type="ECO:0000256" key="5">
    <source>
        <dbReference type="ARBA" id="ARBA00022737"/>
    </source>
</evidence>
<name>A0A225AVW7_TALAT</name>
<dbReference type="InterPro" id="IPR011050">
    <property type="entry name" value="Pectin_lyase_fold/virulence"/>
</dbReference>
<evidence type="ECO:0000256" key="3">
    <source>
        <dbReference type="ARBA" id="ARBA00022525"/>
    </source>
</evidence>
<evidence type="ECO:0000256" key="16">
    <source>
        <dbReference type="SAM" id="MobiDB-lite"/>
    </source>
</evidence>
<comment type="caution">
    <text evidence="18">The sequence shown here is derived from an EMBL/GenBank/DDBJ whole genome shotgun (WGS) entry which is preliminary data.</text>
</comment>
<dbReference type="EMBL" id="LFMY01000003">
    <property type="protein sequence ID" value="OKL62514.1"/>
    <property type="molecule type" value="Genomic_DNA"/>
</dbReference>
<dbReference type="Gene3D" id="2.160.20.10">
    <property type="entry name" value="Single-stranded right-handed beta-helix, Pectin lyase-like"/>
    <property type="match status" value="1"/>
</dbReference>
<feature type="active site" evidence="14">
    <location>
        <position position="269"/>
    </location>
</feature>
<feature type="region of interest" description="Disordered" evidence="16">
    <location>
        <begin position="32"/>
        <end position="52"/>
    </location>
</feature>
<dbReference type="PROSITE" id="PS00502">
    <property type="entry name" value="POLYGALACTURONASE"/>
    <property type="match status" value="1"/>
</dbReference>
<dbReference type="InterPro" id="IPR000743">
    <property type="entry name" value="Glyco_hydro_28"/>
</dbReference>
<comment type="catalytic activity">
    <reaction evidence="13">
        <text>[(1-&gt;4)-alpha-D-galacturonosyl](n) + H2O = alpha-D-galacturonate + [(1-&gt;4)-alpha-D-galacturonosyl](n-1)</text>
        <dbReference type="Rhea" id="RHEA:14117"/>
        <dbReference type="Rhea" id="RHEA-COMP:14570"/>
        <dbReference type="Rhea" id="RHEA-COMP:14572"/>
        <dbReference type="ChEBI" id="CHEBI:15377"/>
        <dbReference type="ChEBI" id="CHEBI:58658"/>
        <dbReference type="ChEBI" id="CHEBI:140523"/>
        <dbReference type="EC" id="3.2.1.67"/>
    </reaction>
</comment>
<dbReference type="AlphaFoldDB" id="A0A225AVW7"/>
<evidence type="ECO:0000256" key="10">
    <source>
        <dbReference type="ARBA" id="ARBA00023316"/>
    </source>
</evidence>
<evidence type="ECO:0000256" key="14">
    <source>
        <dbReference type="PROSITE-ProRule" id="PRU10052"/>
    </source>
</evidence>
<reference evidence="18 19" key="1">
    <citation type="submission" date="2015-06" db="EMBL/GenBank/DDBJ databases">
        <title>Talaromyces atroroseus IBT 11181 draft genome.</title>
        <authorList>
            <person name="Rasmussen K.B."/>
            <person name="Rasmussen S."/>
            <person name="Petersen B."/>
            <person name="Sicheritz-Ponten T."/>
            <person name="Mortensen U.H."/>
            <person name="Thrane U."/>
        </authorList>
    </citation>
    <scope>NUCLEOTIDE SEQUENCE [LARGE SCALE GENOMIC DNA]</scope>
    <source>
        <strain evidence="18 19">IBT 11181</strain>
    </source>
</reference>
<dbReference type="Pfam" id="PF00295">
    <property type="entry name" value="Glyco_hydro_28"/>
    <property type="match status" value="1"/>
</dbReference>
<dbReference type="Proteomes" id="UP000214365">
    <property type="component" value="Unassembled WGS sequence"/>
</dbReference>
<keyword evidence="6 15" id="KW-0378">Hydrolase</keyword>
<keyword evidence="4 17" id="KW-0732">Signal</keyword>
<dbReference type="SUPFAM" id="SSF51126">
    <property type="entry name" value="Pectin lyase-like"/>
    <property type="match status" value="1"/>
</dbReference>
<keyword evidence="8" id="KW-0325">Glycoprotein</keyword>
<evidence type="ECO:0000256" key="11">
    <source>
        <dbReference type="ARBA" id="ARBA00037312"/>
    </source>
</evidence>
<dbReference type="EC" id="3.2.1.67" evidence="12"/>
<evidence type="ECO:0000256" key="1">
    <source>
        <dbReference type="ARBA" id="ARBA00004613"/>
    </source>
</evidence>
<comment type="subcellular location">
    <subcellularLocation>
        <location evidence="1">Secreted</location>
    </subcellularLocation>
</comment>
<keyword evidence="3" id="KW-0964">Secreted</keyword>
<dbReference type="GO" id="GO:0005975">
    <property type="term" value="P:carbohydrate metabolic process"/>
    <property type="evidence" value="ECO:0007669"/>
    <property type="project" value="InterPro"/>
</dbReference>
<comment type="similarity">
    <text evidence="2 15">Belongs to the glycosyl hydrolase 28 family.</text>
</comment>
<keyword evidence="10" id="KW-0961">Cell wall biogenesis/degradation</keyword>
<dbReference type="FunFam" id="2.160.20.10:FF:000027">
    <property type="entry name" value="Probable exopolygalacturonase X"/>
    <property type="match status" value="1"/>
</dbReference>
<dbReference type="OrthoDB" id="187139at2759"/>
<dbReference type="GO" id="GO:0047911">
    <property type="term" value="F:galacturan 1,4-alpha-galacturonidase activity"/>
    <property type="evidence" value="ECO:0007669"/>
    <property type="project" value="UniProtKB-EC"/>
</dbReference>
<evidence type="ECO:0000313" key="19">
    <source>
        <dbReference type="Proteomes" id="UP000214365"/>
    </source>
</evidence>
<keyword evidence="19" id="KW-1185">Reference proteome</keyword>
<dbReference type="STRING" id="1441469.A0A225AVW7"/>
<comment type="function">
    <text evidence="11">Specific in hydrolyzing the terminal glycosidic bond of polygalacturonic acid and oligogalacturonates.</text>
</comment>
<evidence type="ECO:0000256" key="13">
    <source>
        <dbReference type="ARBA" id="ARBA00048766"/>
    </source>
</evidence>
<accession>A0A225AVW7</accession>
<evidence type="ECO:0000256" key="7">
    <source>
        <dbReference type="ARBA" id="ARBA00023157"/>
    </source>
</evidence>
<dbReference type="RefSeq" id="XP_020122635.1">
    <property type="nucleotide sequence ID" value="XM_020265017.1"/>
</dbReference>
<sequence>MWRPISTLQLLLVVAAVAAPAIEEISTSISRNNRVSPKPPFSPLPDTSSRSKVCKVDSYGDGRDDSDHILAALKKCNNGGRAVFDKQYTIGTALNLQFLKHIDLDITGYIQFTNNTDYWINNAFQQVFQNATTFFELGGQDVNIYGDGTIDGNGQVWYDLYVENALLQRPVLMGITGLDGGTIGPVKLRNSPSWFHLVANSSNVLFDGLDISGKSTSVNPAKNTDGWDTYRSENIVIQNSVINNDDDCVSFKPNSTNILVQNLQCNGSHGISVGSLGQYIGETDIVENVLVYNISMFNASDGARIKVWPGISSELSADLQGGGGSGSVQNVTYDTMYVDNVDWAIELTQCYGQSNVTLCNEYPSNLTISDILFKNFTGVTATAEDPNIATLVCWDIYAENINVVSPIGTNDAVCENVEESLLQLNCT</sequence>
<protein>
    <recommendedName>
        <fullName evidence="12">galacturonan 1,4-alpha-galacturonidase</fullName>
        <ecNumber evidence="12">3.2.1.67</ecNumber>
    </recommendedName>
</protein>
<feature type="chain" id="PRO_5011740369" description="galacturonan 1,4-alpha-galacturonidase" evidence="17">
    <location>
        <begin position="19"/>
        <end position="427"/>
    </location>
</feature>
<evidence type="ECO:0000256" key="8">
    <source>
        <dbReference type="ARBA" id="ARBA00023180"/>
    </source>
</evidence>
<dbReference type="PANTHER" id="PTHR31736">
    <property type="match status" value="1"/>
</dbReference>
<keyword evidence="5" id="KW-0677">Repeat</keyword>
<dbReference type="GO" id="GO:0005576">
    <property type="term" value="C:extracellular region"/>
    <property type="evidence" value="ECO:0007669"/>
    <property type="project" value="UniProtKB-SubCell"/>
</dbReference>
<evidence type="ECO:0000256" key="6">
    <source>
        <dbReference type="ARBA" id="ARBA00022801"/>
    </source>
</evidence>
<feature type="signal peptide" evidence="17">
    <location>
        <begin position="1"/>
        <end position="18"/>
    </location>
</feature>
<evidence type="ECO:0000256" key="15">
    <source>
        <dbReference type="RuleBase" id="RU361169"/>
    </source>
</evidence>
<organism evidence="18 19">
    <name type="scientific">Talaromyces atroroseus</name>
    <dbReference type="NCBI Taxonomy" id="1441469"/>
    <lineage>
        <taxon>Eukaryota</taxon>
        <taxon>Fungi</taxon>
        <taxon>Dikarya</taxon>
        <taxon>Ascomycota</taxon>
        <taxon>Pezizomycotina</taxon>
        <taxon>Eurotiomycetes</taxon>
        <taxon>Eurotiomycetidae</taxon>
        <taxon>Eurotiales</taxon>
        <taxon>Trichocomaceae</taxon>
        <taxon>Talaromyces</taxon>
        <taxon>Talaromyces sect. Trachyspermi</taxon>
    </lineage>
</organism>
<gene>
    <name evidence="18" type="ORF">UA08_02922</name>
</gene>
<keyword evidence="9 15" id="KW-0326">Glycosidase</keyword>
<dbReference type="InterPro" id="IPR012334">
    <property type="entry name" value="Pectin_lyas_fold"/>
</dbReference>
<dbReference type="GO" id="GO:0071555">
    <property type="term" value="P:cell wall organization"/>
    <property type="evidence" value="ECO:0007669"/>
    <property type="project" value="UniProtKB-KW"/>
</dbReference>
<evidence type="ECO:0000256" key="4">
    <source>
        <dbReference type="ARBA" id="ARBA00022729"/>
    </source>
</evidence>
<proteinExistence type="inferred from homology"/>
<evidence type="ECO:0000256" key="17">
    <source>
        <dbReference type="SAM" id="SignalP"/>
    </source>
</evidence>
<evidence type="ECO:0000256" key="12">
    <source>
        <dbReference type="ARBA" id="ARBA00038933"/>
    </source>
</evidence>
<dbReference type="PANTHER" id="PTHR31736:SF14">
    <property type="entry name" value="EXOPOLYGALACTURONASE X-1-RELATED"/>
    <property type="match status" value="1"/>
</dbReference>
<dbReference type="GeneID" id="31002677"/>
<evidence type="ECO:0000313" key="18">
    <source>
        <dbReference type="EMBL" id="OKL62514.1"/>
    </source>
</evidence>
<evidence type="ECO:0000256" key="2">
    <source>
        <dbReference type="ARBA" id="ARBA00008834"/>
    </source>
</evidence>
<keyword evidence="7" id="KW-1015">Disulfide bond</keyword>